<dbReference type="InterPro" id="IPR005174">
    <property type="entry name" value="KIB1-4_b-propeller"/>
</dbReference>
<feature type="domain" description="KIB1-4 beta-propeller" evidence="1">
    <location>
        <begin position="6"/>
        <end position="63"/>
    </location>
</feature>
<protein>
    <recommendedName>
        <fullName evidence="1">KIB1-4 beta-propeller domain-containing protein</fullName>
    </recommendedName>
</protein>
<evidence type="ECO:0000313" key="2">
    <source>
        <dbReference type="EMBL" id="RZC49865.1"/>
    </source>
</evidence>
<dbReference type="PANTHER" id="PTHR40891">
    <property type="entry name" value="DUF295 DOMAIN-CONTAINING PROTEIN"/>
    <property type="match status" value="1"/>
</dbReference>
<gene>
    <name evidence="2" type="ORF">C5167_018288</name>
</gene>
<reference evidence="2 3" key="1">
    <citation type="journal article" date="2018" name="Science">
        <title>The opium poppy genome and morphinan production.</title>
        <authorList>
            <person name="Guo L."/>
            <person name="Winzer T."/>
            <person name="Yang X."/>
            <person name="Li Y."/>
            <person name="Ning Z."/>
            <person name="He Z."/>
            <person name="Teodor R."/>
            <person name="Lu Y."/>
            <person name="Bowser T.A."/>
            <person name="Graham I.A."/>
            <person name="Ye K."/>
        </authorList>
    </citation>
    <scope>NUCLEOTIDE SEQUENCE [LARGE SCALE GENOMIC DNA]</scope>
    <source>
        <strain evidence="3">cv. HN1</strain>
        <tissue evidence="2">Leaves</tissue>
    </source>
</reference>
<proteinExistence type="predicted"/>
<keyword evidence="3" id="KW-1185">Reference proteome</keyword>
<evidence type="ECO:0000259" key="1">
    <source>
        <dbReference type="Pfam" id="PF03478"/>
    </source>
</evidence>
<evidence type="ECO:0000313" key="3">
    <source>
        <dbReference type="Proteomes" id="UP000316621"/>
    </source>
</evidence>
<dbReference type="Gramene" id="RZC49865">
    <property type="protein sequence ID" value="RZC49865"/>
    <property type="gene ID" value="C5167_018288"/>
</dbReference>
<dbReference type="EMBL" id="CM010716">
    <property type="protein sequence ID" value="RZC49865.1"/>
    <property type="molecule type" value="Genomic_DNA"/>
</dbReference>
<dbReference type="Pfam" id="PF03478">
    <property type="entry name" value="Beta-prop_KIB1-4"/>
    <property type="match status" value="1"/>
</dbReference>
<dbReference type="PANTHER" id="PTHR40891:SF1">
    <property type="entry name" value="DUF295 DOMAIN-CONTAINING PROTEIN"/>
    <property type="match status" value="1"/>
</dbReference>
<dbReference type="AlphaFoldDB" id="A0A4Y7IQX0"/>
<dbReference type="Proteomes" id="UP000316621">
    <property type="component" value="Chromosome 2"/>
</dbReference>
<organism evidence="2 3">
    <name type="scientific">Papaver somniferum</name>
    <name type="common">Opium poppy</name>
    <dbReference type="NCBI Taxonomy" id="3469"/>
    <lineage>
        <taxon>Eukaryota</taxon>
        <taxon>Viridiplantae</taxon>
        <taxon>Streptophyta</taxon>
        <taxon>Embryophyta</taxon>
        <taxon>Tracheophyta</taxon>
        <taxon>Spermatophyta</taxon>
        <taxon>Magnoliopsida</taxon>
        <taxon>Ranunculales</taxon>
        <taxon>Papaveraceae</taxon>
        <taxon>Papaveroideae</taxon>
        <taxon>Papaver</taxon>
    </lineage>
</organism>
<accession>A0A4Y7IQX0</accession>
<name>A0A4Y7IQX0_PAPSO</name>
<sequence length="158" mass="18011">MKVFNTVVVLRLDFSTKEWKEVTCLGDHVLFISKNTRACCSASKLGLTSGCLYYTLPKDQGLYKFEVQSSGNSVILPCLMLPKTWFPSDWIMIIDGRQQGEEEEDCTGKAVESDSSIVAYEKNEKEKEGRLKKQGFRVKWEEKLLSMICLSRHGNLED</sequence>